<dbReference type="NCBIfam" id="NF012174">
    <property type="entry name" value="tet_MFS_A_B_C_D"/>
    <property type="match status" value="1"/>
</dbReference>
<proteinExistence type="inferred from homology"/>
<dbReference type="CDD" id="cd17388">
    <property type="entry name" value="MFS_TetA"/>
    <property type="match status" value="1"/>
</dbReference>
<feature type="transmembrane region" description="Helical" evidence="8">
    <location>
        <begin position="241"/>
        <end position="266"/>
    </location>
</feature>
<dbReference type="Gene3D" id="1.20.1250.20">
    <property type="entry name" value="MFS general substrate transporter like domains"/>
    <property type="match status" value="1"/>
</dbReference>
<feature type="transmembrane region" description="Helical" evidence="8">
    <location>
        <begin position="211"/>
        <end position="235"/>
    </location>
</feature>
<feature type="transmembrane region" description="Helical" evidence="8">
    <location>
        <begin position="73"/>
        <end position="92"/>
    </location>
</feature>
<evidence type="ECO:0000259" key="9">
    <source>
        <dbReference type="PROSITE" id="PS50850"/>
    </source>
</evidence>
<dbReference type="InterPro" id="IPR005829">
    <property type="entry name" value="Sugar_transporter_CS"/>
</dbReference>
<feature type="transmembrane region" description="Helical" evidence="8">
    <location>
        <begin position="159"/>
        <end position="179"/>
    </location>
</feature>
<dbReference type="InterPro" id="IPR011701">
    <property type="entry name" value="MFS"/>
</dbReference>
<feature type="transmembrane region" description="Helical" evidence="8">
    <location>
        <begin position="131"/>
        <end position="153"/>
    </location>
</feature>
<feature type="transmembrane region" description="Helical" evidence="8">
    <location>
        <begin position="42"/>
        <end position="61"/>
    </location>
</feature>
<feature type="transmembrane region" description="Helical" evidence="8">
    <location>
        <begin position="278"/>
        <end position="297"/>
    </location>
</feature>
<dbReference type="InterPro" id="IPR036259">
    <property type="entry name" value="MFS_trans_sf"/>
</dbReference>
<feature type="domain" description="Major facilitator superfamily (MFS) profile" evidence="9">
    <location>
        <begin position="4"/>
        <end position="391"/>
    </location>
</feature>
<dbReference type="InterPro" id="IPR001958">
    <property type="entry name" value="Tet-R_TetA/multi-R_MdtG-like"/>
</dbReference>
<evidence type="ECO:0000313" key="10">
    <source>
        <dbReference type="EMBL" id="NII07768.1"/>
    </source>
</evidence>
<dbReference type="PROSITE" id="PS50850">
    <property type="entry name" value="MFS"/>
    <property type="match status" value="1"/>
</dbReference>
<evidence type="ECO:0000256" key="3">
    <source>
        <dbReference type="ARBA" id="ARBA00007520"/>
    </source>
</evidence>
<comment type="function">
    <text evidence="1">Resistance to tetracycline by an active tetracycline efflux. This is an energy-dependent process that decreases the accumulation of the antibiotic in whole cells. This protein functions as a metal-tetracycline/H(+) antiporter.</text>
</comment>
<keyword evidence="11" id="KW-1185">Reference proteome</keyword>
<dbReference type="Proteomes" id="UP000490980">
    <property type="component" value="Unassembled WGS sequence"/>
</dbReference>
<evidence type="ECO:0000313" key="11">
    <source>
        <dbReference type="Proteomes" id="UP000490980"/>
    </source>
</evidence>
<feature type="transmembrane region" description="Helical" evidence="8">
    <location>
        <begin position="335"/>
        <end position="361"/>
    </location>
</feature>
<comment type="caution">
    <text evidence="10">The sequence shown here is derived from an EMBL/GenBank/DDBJ whole genome shotgun (WGS) entry which is preliminary data.</text>
</comment>
<reference evidence="10 11" key="1">
    <citation type="submission" date="2020-03" db="EMBL/GenBank/DDBJ databases">
        <authorList>
            <person name="Lai Q."/>
        </authorList>
    </citation>
    <scope>NUCLEOTIDE SEQUENCE [LARGE SCALE GENOMIC DNA]</scope>
    <source>
        <strain evidence="10 11">CCUG 25036</strain>
    </source>
</reference>
<protein>
    <submittedName>
        <fullName evidence="10">Tet(A)/Tet(B)/Tet(C) family tetracycline efflux MFS transporter</fullName>
    </submittedName>
</protein>
<dbReference type="RefSeq" id="WP_166949926.1">
    <property type="nucleotide sequence ID" value="NZ_CP077072.1"/>
</dbReference>
<dbReference type="SUPFAM" id="SSF103473">
    <property type="entry name" value="MFS general substrate transporter"/>
    <property type="match status" value="1"/>
</dbReference>
<dbReference type="Pfam" id="PF07690">
    <property type="entry name" value="MFS_1"/>
    <property type="match status" value="1"/>
</dbReference>
<dbReference type="InterPro" id="IPR020846">
    <property type="entry name" value="MFS_dom"/>
</dbReference>
<dbReference type="PANTHER" id="PTHR23504">
    <property type="entry name" value="MAJOR FACILITATOR SUPERFAMILY DOMAIN-CONTAINING PROTEIN 10"/>
    <property type="match status" value="1"/>
</dbReference>
<evidence type="ECO:0000256" key="6">
    <source>
        <dbReference type="ARBA" id="ARBA00022989"/>
    </source>
</evidence>
<evidence type="ECO:0000256" key="1">
    <source>
        <dbReference type="ARBA" id="ARBA00003279"/>
    </source>
</evidence>
<gene>
    <name evidence="10" type="primary">tet</name>
    <name evidence="10" type="ORF">HBF25_15390</name>
</gene>
<evidence type="ECO:0000256" key="8">
    <source>
        <dbReference type="SAM" id="Phobius"/>
    </source>
</evidence>
<dbReference type="AlphaFoldDB" id="A0A7X5UC64"/>
<comment type="subcellular location">
    <subcellularLocation>
        <location evidence="2">Membrane</location>
        <topology evidence="2">Multi-pass membrane protein</topology>
    </subcellularLocation>
</comment>
<feature type="transmembrane region" description="Helical" evidence="8">
    <location>
        <begin position="367"/>
        <end position="386"/>
    </location>
</feature>
<keyword evidence="5 8" id="KW-0812">Transmembrane</keyword>
<dbReference type="PRINTS" id="PR01035">
    <property type="entry name" value="TCRTETA"/>
</dbReference>
<evidence type="ECO:0000256" key="4">
    <source>
        <dbReference type="ARBA" id="ARBA00022448"/>
    </source>
</evidence>
<feature type="transmembrane region" description="Helical" evidence="8">
    <location>
        <begin position="303"/>
        <end position="323"/>
    </location>
</feature>
<keyword evidence="6 8" id="KW-1133">Transmembrane helix</keyword>
<comment type="similarity">
    <text evidence="3">Belongs to the major facilitator superfamily. TCR/Tet family.</text>
</comment>
<keyword evidence="7 8" id="KW-0472">Membrane</keyword>
<sequence>MRFAFPVILAAILLDAIGLGLVMPILPGLLRTLTSADLRTFHYGGLMAAYALMQFLCAPVLGALSDRFGRRPVLLVSMAGAAADYVLMALAPSLGWLYAGRLLAGATGANMAVATALLTDITAPGLRAKRFGQLGAMFGIGFIAGPVLGGLLGDWHLRAPFVAAAILNGANALFAYFLLPESRPAESRPRLSLKAMNPFTTLHRLAGGPMLVQLVTVFALLALVSQIPATLWILYGQDRLGWSLSVAGLSLAGYGACHALAQAFGTGAIVERFGERRALLTGLAADALGMLLISFATRSWIPFVLLPLFAAGGMALPALQAMLSREVDQARQGELQGMLASVASLMGIVGPLVVSTSYALTRTTWPGATWVFGAMFYVLVGALMAWQARRPLATA</sequence>
<evidence type="ECO:0000256" key="2">
    <source>
        <dbReference type="ARBA" id="ARBA00004141"/>
    </source>
</evidence>
<evidence type="ECO:0000256" key="5">
    <source>
        <dbReference type="ARBA" id="ARBA00022692"/>
    </source>
</evidence>
<keyword evidence="4" id="KW-0813">Transport</keyword>
<accession>A0A7X5UC64</accession>
<organism evidence="10 11">
    <name type="scientific">Luteibacter anthropi</name>
    <dbReference type="NCBI Taxonomy" id="564369"/>
    <lineage>
        <taxon>Bacteria</taxon>
        <taxon>Pseudomonadati</taxon>
        <taxon>Pseudomonadota</taxon>
        <taxon>Gammaproteobacteria</taxon>
        <taxon>Lysobacterales</taxon>
        <taxon>Rhodanobacteraceae</taxon>
        <taxon>Luteibacter</taxon>
    </lineage>
</organism>
<dbReference type="GO" id="GO:0022857">
    <property type="term" value="F:transmembrane transporter activity"/>
    <property type="evidence" value="ECO:0007669"/>
    <property type="project" value="InterPro"/>
</dbReference>
<dbReference type="EMBL" id="JAARLZ010000008">
    <property type="protein sequence ID" value="NII07768.1"/>
    <property type="molecule type" value="Genomic_DNA"/>
</dbReference>
<dbReference type="PANTHER" id="PTHR23504:SF15">
    <property type="entry name" value="MAJOR FACILITATOR SUPERFAMILY (MFS) PROFILE DOMAIN-CONTAINING PROTEIN"/>
    <property type="match status" value="1"/>
</dbReference>
<name>A0A7X5UC64_9GAMM</name>
<evidence type="ECO:0000256" key="7">
    <source>
        <dbReference type="ARBA" id="ARBA00023136"/>
    </source>
</evidence>
<dbReference type="GO" id="GO:0016020">
    <property type="term" value="C:membrane"/>
    <property type="evidence" value="ECO:0007669"/>
    <property type="project" value="UniProtKB-SubCell"/>
</dbReference>
<dbReference type="PROSITE" id="PS00216">
    <property type="entry name" value="SUGAR_TRANSPORT_1"/>
    <property type="match status" value="1"/>
</dbReference>